<sequence length="89" mass="10273">MRVPKLCGAFLDQDMLDVEKCQLHLPDQKIRRTYHAQDRPMAAEKLLPDLRGLLVLTGSQEQRNGKNTRNHSKCNFLKKPGRVSRGKLY</sequence>
<evidence type="ECO:0000313" key="3">
    <source>
        <dbReference type="Proteomes" id="UP000271889"/>
    </source>
</evidence>
<proteinExistence type="predicted"/>
<feature type="compositionally biased region" description="Basic residues" evidence="1">
    <location>
        <begin position="79"/>
        <end position="89"/>
    </location>
</feature>
<reference evidence="2 3" key="1">
    <citation type="submission" date="2018-11" db="EMBL/GenBank/DDBJ databases">
        <authorList>
            <consortium name="Pathogen Informatics"/>
        </authorList>
    </citation>
    <scope>NUCLEOTIDE SEQUENCE [LARGE SCALE GENOMIC DNA]</scope>
</reference>
<name>A0A3P7MAC3_CYLGO</name>
<gene>
    <name evidence="2" type="ORF">CGOC_LOCUS9499</name>
</gene>
<dbReference type="EMBL" id="UYRV01107175">
    <property type="protein sequence ID" value="VDN23130.1"/>
    <property type="molecule type" value="Genomic_DNA"/>
</dbReference>
<dbReference type="AlphaFoldDB" id="A0A3P7MAC3"/>
<feature type="region of interest" description="Disordered" evidence="1">
    <location>
        <begin position="59"/>
        <end position="89"/>
    </location>
</feature>
<keyword evidence="3" id="KW-1185">Reference proteome</keyword>
<dbReference type="Proteomes" id="UP000271889">
    <property type="component" value="Unassembled WGS sequence"/>
</dbReference>
<evidence type="ECO:0000313" key="2">
    <source>
        <dbReference type="EMBL" id="VDN23130.1"/>
    </source>
</evidence>
<accession>A0A3P7MAC3</accession>
<protein>
    <submittedName>
        <fullName evidence="2">Uncharacterized protein</fullName>
    </submittedName>
</protein>
<organism evidence="2 3">
    <name type="scientific">Cylicostephanus goldi</name>
    <name type="common">Nematode worm</name>
    <dbReference type="NCBI Taxonomy" id="71465"/>
    <lineage>
        <taxon>Eukaryota</taxon>
        <taxon>Metazoa</taxon>
        <taxon>Ecdysozoa</taxon>
        <taxon>Nematoda</taxon>
        <taxon>Chromadorea</taxon>
        <taxon>Rhabditida</taxon>
        <taxon>Rhabditina</taxon>
        <taxon>Rhabditomorpha</taxon>
        <taxon>Strongyloidea</taxon>
        <taxon>Strongylidae</taxon>
        <taxon>Cylicostephanus</taxon>
    </lineage>
</organism>
<evidence type="ECO:0000256" key="1">
    <source>
        <dbReference type="SAM" id="MobiDB-lite"/>
    </source>
</evidence>